<feature type="compositionally biased region" description="Basic and acidic residues" evidence="6">
    <location>
        <begin position="200"/>
        <end position="246"/>
    </location>
</feature>
<gene>
    <name evidence="7" type="ORF">MCOR_45146</name>
</gene>
<dbReference type="GO" id="GO:0006974">
    <property type="term" value="P:DNA damage response"/>
    <property type="evidence" value="ECO:0007669"/>
    <property type="project" value="InterPro"/>
</dbReference>
<keyword evidence="4" id="KW-0158">Chromosome</keyword>
<dbReference type="AlphaFoldDB" id="A0A6J8DU09"/>
<dbReference type="GO" id="GO:0072572">
    <property type="term" value="F:poly-ADP-D-ribose binding"/>
    <property type="evidence" value="ECO:0007669"/>
    <property type="project" value="TreeGrafter"/>
</dbReference>
<keyword evidence="5" id="KW-0539">Nucleus</keyword>
<dbReference type="InterPro" id="IPR036397">
    <property type="entry name" value="RNaseH_sf"/>
</dbReference>
<protein>
    <submittedName>
        <fullName evidence="7">Histone PARylation factor 1-like,Histone PARylation factor 1</fullName>
    </submittedName>
</protein>
<evidence type="ECO:0000256" key="2">
    <source>
        <dbReference type="ARBA" id="ARBA00004286"/>
    </source>
</evidence>
<dbReference type="PANTHER" id="PTHR13386:SF1">
    <property type="entry name" value="HISTONE PARYLATION FACTOR 1"/>
    <property type="match status" value="1"/>
</dbReference>
<dbReference type="OrthoDB" id="416496at2759"/>
<dbReference type="GO" id="GO:0003676">
    <property type="term" value="F:nucleic acid binding"/>
    <property type="evidence" value="ECO:0007669"/>
    <property type="project" value="InterPro"/>
</dbReference>
<evidence type="ECO:0000313" key="8">
    <source>
        <dbReference type="Proteomes" id="UP000507470"/>
    </source>
</evidence>
<evidence type="ECO:0000256" key="3">
    <source>
        <dbReference type="ARBA" id="ARBA00010803"/>
    </source>
</evidence>
<evidence type="ECO:0000256" key="1">
    <source>
        <dbReference type="ARBA" id="ARBA00004123"/>
    </source>
</evidence>
<dbReference type="Pfam" id="PF10228">
    <property type="entry name" value="HPF1"/>
    <property type="match status" value="1"/>
</dbReference>
<comment type="subcellular location">
    <subcellularLocation>
        <location evidence="2">Chromosome</location>
    </subcellularLocation>
    <subcellularLocation>
        <location evidence="1">Nucleus</location>
    </subcellularLocation>
</comment>
<comment type="similarity">
    <text evidence="3">Belongs to the HPF1 family.</text>
</comment>
<evidence type="ECO:0000256" key="4">
    <source>
        <dbReference type="ARBA" id="ARBA00022454"/>
    </source>
</evidence>
<feature type="region of interest" description="Disordered" evidence="6">
    <location>
        <begin position="191"/>
        <end position="288"/>
    </location>
</feature>
<dbReference type="Proteomes" id="UP000507470">
    <property type="component" value="Unassembled WGS sequence"/>
</dbReference>
<dbReference type="InterPro" id="IPR019361">
    <property type="entry name" value="HPF1"/>
</dbReference>
<dbReference type="GO" id="GO:0005634">
    <property type="term" value="C:nucleus"/>
    <property type="evidence" value="ECO:0007669"/>
    <property type="project" value="UniProtKB-SubCell"/>
</dbReference>
<accession>A0A6J8DU09</accession>
<name>A0A6J8DU09_MYTCO</name>
<evidence type="ECO:0000256" key="5">
    <source>
        <dbReference type="ARBA" id="ARBA00023242"/>
    </source>
</evidence>
<sequence length="601" mass="69324">MPKFKLTHHDNMKIYTLYQQGWPVHAILRKLSADGIDISWGAVKNVIIKYQHGRAGYEHLSRKKIPTFKSITDADIDFVKSTLDENPTQTCSDIMSFIRQGHNYKQTYPDQHRFQQDNDPKHRSNLSKRFMQENQINWWDIWPSESPDFNPIEMVLPVAVFIGGRATGDLPKKILPERSRSRSLSYFNDQFDLEEEDDQQKETKKVKKTEVSPEKTHKTITDFFGGKKKEKTDNGTAERDSDKEPKASSSNDSEETESHDTKDVEESVESKEESVESDEESLPSPDDVAENIKRKFLVEMPDDFFEFWEFCCHLDKKKPRDALHDVLGYQLVGPFDILAGRHKGVRKNKHGRKPNYLLHWRYYYDPPEFMTVIKGDNKSQFHLGYLRDDPSEMPVMVAANSAAESCNIIPKGDNLFAAVKNCIDEQIKAKGTDGTKKKKLQNIQDEVIEWAKKKKYSLDLKSKGMKERDKKVVCKTFHGAGIVVPVDDNEVGYRPVPETTGDLKKMMKKVAESKTDKERDENMDPIQELITLVQFANDECDYGEGLELGMDLFCYGDKVFRSMMEHLLPLAYQLLGRIEYEQIIKAHLKSRQKGTDLSQLD</sequence>
<dbReference type="GO" id="GO:0005694">
    <property type="term" value="C:chromosome"/>
    <property type="evidence" value="ECO:0007669"/>
    <property type="project" value="UniProtKB-SubCell"/>
</dbReference>
<dbReference type="GO" id="GO:0042393">
    <property type="term" value="F:histone binding"/>
    <property type="evidence" value="ECO:0007669"/>
    <property type="project" value="InterPro"/>
</dbReference>
<dbReference type="PANTHER" id="PTHR13386">
    <property type="entry name" value="HISTONE PARYLATION FACTOR 1"/>
    <property type="match status" value="1"/>
</dbReference>
<reference evidence="7 8" key="1">
    <citation type="submission" date="2020-06" db="EMBL/GenBank/DDBJ databases">
        <authorList>
            <person name="Li R."/>
            <person name="Bekaert M."/>
        </authorList>
    </citation>
    <scope>NUCLEOTIDE SEQUENCE [LARGE SCALE GENOMIC DNA]</scope>
    <source>
        <strain evidence="8">wild</strain>
    </source>
</reference>
<evidence type="ECO:0000256" key="6">
    <source>
        <dbReference type="SAM" id="MobiDB-lite"/>
    </source>
</evidence>
<dbReference type="EMBL" id="CACVKT020007980">
    <property type="protein sequence ID" value="CAC5412128.1"/>
    <property type="molecule type" value="Genomic_DNA"/>
</dbReference>
<keyword evidence="8" id="KW-1185">Reference proteome</keyword>
<dbReference type="Gene3D" id="3.30.420.10">
    <property type="entry name" value="Ribonuclease H-like superfamily/Ribonuclease H"/>
    <property type="match status" value="1"/>
</dbReference>
<evidence type="ECO:0000313" key="7">
    <source>
        <dbReference type="EMBL" id="CAC5412128.1"/>
    </source>
</evidence>
<organism evidence="7 8">
    <name type="scientific">Mytilus coruscus</name>
    <name type="common">Sea mussel</name>
    <dbReference type="NCBI Taxonomy" id="42192"/>
    <lineage>
        <taxon>Eukaryota</taxon>
        <taxon>Metazoa</taxon>
        <taxon>Spiralia</taxon>
        <taxon>Lophotrochozoa</taxon>
        <taxon>Mollusca</taxon>
        <taxon>Bivalvia</taxon>
        <taxon>Autobranchia</taxon>
        <taxon>Pteriomorphia</taxon>
        <taxon>Mytilida</taxon>
        <taxon>Mytiloidea</taxon>
        <taxon>Mytilidae</taxon>
        <taxon>Mytilinae</taxon>
        <taxon>Mytilus</taxon>
    </lineage>
</organism>
<proteinExistence type="inferred from homology"/>
<feature type="compositionally biased region" description="Basic and acidic residues" evidence="6">
    <location>
        <begin position="256"/>
        <end position="274"/>
    </location>
</feature>